<evidence type="ECO:0000259" key="1">
    <source>
        <dbReference type="Pfam" id="PF00561"/>
    </source>
</evidence>
<feature type="domain" description="AB hydrolase-1" evidence="1">
    <location>
        <begin position="82"/>
        <end position="168"/>
    </location>
</feature>
<dbReference type="PANTHER" id="PTHR12277:SF81">
    <property type="entry name" value="PROTEIN ABHD13"/>
    <property type="match status" value="1"/>
</dbReference>
<dbReference type="GO" id="GO:0016787">
    <property type="term" value="F:hydrolase activity"/>
    <property type="evidence" value="ECO:0007669"/>
    <property type="project" value="UniProtKB-KW"/>
</dbReference>
<gene>
    <name evidence="2" type="primary">rtxA</name>
    <name evidence="2" type="ORF">CUZ56_02638</name>
</gene>
<dbReference type="Pfam" id="PF00561">
    <property type="entry name" value="Abhydrolase_1"/>
    <property type="match status" value="1"/>
</dbReference>
<sequence>MQRKRTLTSLALLLLLTAMLYLFLPGCAQSMFYYPDNKDWGDSPANEQLAFENVYFPSADGTLLHAWFVPATGTSAGNAKGTVVHVHGNAGNMTTHWSFVNWLPALGYNVLTFDYRGYGESQGRPTPKGLFEDTQSAIRYARTRADVNPDRLLIIGQSLGGTNAIAAVGAMPTQEHLGICAMLIDSTFFSYSGIANEKLPGAGLLMNNDYSAERYIASLSPIPVWFTHGTADSIIPHQHSQRLYELAGPPKEISIIQGRGHIATLTIPAYRQQADAFFQHALQTCQPAIAARNETP</sequence>
<dbReference type="Proteomes" id="UP000286947">
    <property type="component" value="Unassembled WGS sequence"/>
</dbReference>
<dbReference type="OrthoDB" id="9777090at2"/>
<evidence type="ECO:0000313" key="2">
    <source>
        <dbReference type="EMBL" id="RUS65793.1"/>
    </source>
</evidence>
<dbReference type="InterPro" id="IPR029058">
    <property type="entry name" value="AB_hydrolase_fold"/>
</dbReference>
<dbReference type="RefSeq" id="WP_126980803.1">
    <property type="nucleotide sequence ID" value="NZ_PQSP01000009.1"/>
</dbReference>
<dbReference type="EC" id="3.4.22.-" evidence="2"/>
<organism evidence="2 3">
    <name type="scientific">Saezia sanguinis</name>
    <dbReference type="NCBI Taxonomy" id="1965230"/>
    <lineage>
        <taxon>Bacteria</taxon>
        <taxon>Pseudomonadati</taxon>
        <taxon>Pseudomonadota</taxon>
        <taxon>Betaproteobacteria</taxon>
        <taxon>Burkholderiales</taxon>
        <taxon>Saeziaceae</taxon>
        <taxon>Saezia</taxon>
    </lineage>
</organism>
<dbReference type="AlphaFoldDB" id="A0A433SAM0"/>
<reference evidence="2 3" key="1">
    <citation type="submission" date="2018-01" db="EMBL/GenBank/DDBJ databases">
        <title>Saezia sanguinis gen. nov., sp. nov., in the order Burkholderiales isolated from human blood.</title>
        <authorList>
            <person name="Medina-Pascual M.J."/>
            <person name="Valdezate S."/>
            <person name="Monzon S."/>
            <person name="Cuesta I."/>
            <person name="Carrasco G."/>
            <person name="Villalon P."/>
            <person name="Saez-Nieto J.A."/>
        </authorList>
    </citation>
    <scope>NUCLEOTIDE SEQUENCE [LARGE SCALE GENOMIC DNA]</scope>
    <source>
        <strain evidence="2 3">CNM695-12</strain>
    </source>
</reference>
<dbReference type="InterPro" id="IPR000073">
    <property type="entry name" value="AB_hydrolase_1"/>
</dbReference>
<dbReference type="SUPFAM" id="SSF53474">
    <property type="entry name" value="alpha/beta-Hydrolases"/>
    <property type="match status" value="1"/>
</dbReference>
<evidence type="ECO:0000313" key="3">
    <source>
        <dbReference type="Proteomes" id="UP000286947"/>
    </source>
</evidence>
<protein>
    <submittedName>
        <fullName evidence="2">Multifunctional-autoprocessing repeats-in-toxin</fullName>
        <ecNumber evidence="2">3.4.22.-</ecNumber>
    </submittedName>
</protein>
<comment type="caution">
    <text evidence="2">The sequence shown here is derived from an EMBL/GenBank/DDBJ whole genome shotgun (WGS) entry which is preliminary data.</text>
</comment>
<name>A0A433SAM0_9BURK</name>
<dbReference type="Gene3D" id="3.40.50.1820">
    <property type="entry name" value="alpha/beta hydrolase"/>
    <property type="match status" value="1"/>
</dbReference>
<dbReference type="PANTHER" id="PTHR12277">
    <property type="entry name" value="ALPHA/BETA HYDROLASE DOMAIN-CONTAINING PROTEIN"/>
    <property type="match status" value="1"/>
</dbReference>
<dbReference type="EMBL" id="PQSP01000009">
    <property type="protein sequence ID" value="RUS65793.1"/>
    <property type="molecule type" value="Genomic_DNA"/>
</dbReference>
<keyword evidence="3" id="KW-1185">Reference proteome</keyword>
<accession>A0A433SAM0</accession>
<proteinExistence type="predicted"/>
<keyword evidence="2" id="KW-0378">Hydrolase</keyword>